<feature type="transmembrane region" description="Helical" evidence="6">
    <location>
        <begin position="103"/>
        <end position="122"/>
    </location>
</feature>
<dbReference type="EMBL" id="CP004393">
    <property type="protein sequence ID" value="AJE47373.1"/>
    <property type="molecule type" value="Genomic_DNA"/>
</dbReference>
<gene>
    <name evidence="7" type="ORF">P73_2658</name>
</gene>
<name>A0A0B5DVD0_9RHOB</name>
<evidence type="ECO:0000313" key="7">
    <source>
        <dbReference type="EMBL" id="AJE47373.1"/>
    </source>
</evidence>
<dbReference type="STRING" id="1208324.P73_2658"/>
<dbReference type="InterPro" id="IPR005495">
    <property type="entry name" value="LptG/LptF_permease"/>
</dbReference>
<reference evidence="7 8" key="1">
    <citation type="journal article" date="2014" name="Int. J. Syst. Evol. Microbiol.">
        <title>Celeribacter indicus sp. nov., a polycyclic aromatic hydrocarbon-degrading bacterium from deep-sea sediment and reclassification of Huaishuia halophila as Celeribacter halophilus comb. nov.</title>
        <authorList>
            <person name="Lai Q."/>
            <person name="Cao J."/>
            <person name="Yuan J."/>
            <person name="Li F."/>
            <person name="Shao Z."/>
        </authorList>
    </citation>
    <scope>NUCLEOTIDE SEQUENCE [LARGE SCALE GENOMIC DNA]</scope>
    <source>
        <strain evidence="7">P73</strain>
    </source>
</reference>
<evidence type="ECO:0000256" key="4">
    <source>
        <dbReference type="ARBA" id="ARBA00022989"/>
    </source>
</evidence>
<dbReference type="OrthoDB" id="8477889at2"/>
<evidence type="ECO:0000256" key="3">
    <source>
        <dbReference type="ARBA" id="ARBA00022692"/>
    </source>
</evidence>
<sequence length="367" mass="40229">MGRFDKYMLQQLLMLFGFFSLVLALVFWVNRAVGLLDWLMGDGQSASVFLQLSALSLPTILVNLLPISAFGATVYVTNRLSNESELVVVQAAGYSPYRLARPALVFGLVVAVMTAILSHVLVPLSVRELDLRRDEIAQDVTARLLQEGTFVHPAKGITFYVREITPNGELHDIYLSSSLADGERQSFMASRGLLVKEEEAPMLLMFDGMAQVYELESQRLSVTRFESFAYSLAGLMAEVRVPGQSTRATTTTALLARDLSAENLATANSRMNKALQSLAVTLVGFGALIVGGFSRFGLWRQIFLALLLLVIVKSIDNSLEGAIERDPTLWPVTYLSTLLGVVLGYLLLWKAAHPRLRGTRGAGGELP</sequence>
<protein>
    <submittedName>
        <fullName evidence="7">YjgP/YjgQ family permease</fullName>
    </submittedName>
</protein>
<organism evidence="7 8">
    <name type="scientific">Celeribacter indicus</name>
    <dbReference type="NCBI Taxonomy" id="1208324"/>
    <lineage>
        <taxon>Bacteria</taxon>
        <taxon>Pseudomonadati</taxon>
        <taxon>Pseudomonadota</taxon>
        <taxon>Alphaproteobacteria</taxon>
        <taxon>Rhodobacterales</taxon>
        <taxon>Roseobacteraceae</taxon>
        <taxon>Celeribacter</taxon>
    </lineage>
</organism>
<dbReference type="GO" id="GO:0055085">
    <property type="term" value="P:transmembrane transport"/>
    <property type="evidence" value="ECO:0007669"/>
    <property type="project" value="InterPro"/>
</dbReference>
<dbReference type="KEGG" id="cid:P73_2658"/>
<dbReference type="InterPro" id="IPR030922">
    <property type="entry name" value="LptF"/>
</dbReference>
<dbReference type="PANTHER" id="PTHR33529">
    <property type="entry name" value="SLR0882 PROTEIN-RELATED"/>
    <property type="match status" value="1"/>
</dbReference>
<dbReference type="PANTHER" id="PTHR33529:SF6">
    <property type="entry name" value="YJGP_YJGQ FAMILY PERMEASE"/>
    <property type="match status" value="1"/>
</dbReference>
<dbReference type="Proteomes" id="UP000031521">
    <property type="component" value="Chromosome"/>
</dbReference>
<dbReference type="NCBIfam" id="TIGR04407">
    <property type="entry name" value="LptF_YjgP"/>
    <property type="match status" value="1"/>
</dbReference>
<evidence type="ECO:0000256" key="5">
    <source>
        <dbReference type="ARBA" id="ARBA00023136"/>
    </source>
</evidence>
<dbReference type="GO" id="GO:0043190">
    <property type="term" value="C:ATP-binding cassette (ABC) transporter complex"/>
    <property type="evidence" value="ECO:0007669"/>
    <property type="project" value="InterPro"/>
</dbReference>
<keyword evidence="4 6" id="KW-1133">Transmembrane helix</keyword>
<feature type="transmembrane region" description="Helical" evidence="6">
    <location>
        <begin position="328"/>
        <end position="348"/>
    </location>
</feature>
<keyword evidence="3 6" id="KW-0812">Transmembrane</keyword>
<accession>A0A0B5DVD0</accession>
<feature type="transmembrane region" description="Helical" evidence="6">
    <location>
        <begin position="12"/>
        <end position="29"/>
    </location>
</feature>
<dbReference type="AlphaFoldDB" id="A0A0B5DVD0"/>
<evidence type="ECO:0000313" key="8">
    <source>
        <dbReference type="Proteomes" id="UP000031521"/>
    </source>
</evidence>
<keyword evidence="5 6" id="KW-0472">Membrane</keyword>
<evidence type="ECO:0000256" key="1">
    <source>
        <dbReference type="ARBA" id="ARBA00004651"/>
    </source>
</evidence>
<proteinExistence type="predicted"/>
<keyword evidence="8" id="KW-1185">Reference proteome</keyword>
<evidence type="ECO:0000256" key="6">
    <source>
        <dbReference type="SAM" id="Phobius"/>
    </source>
</evidence>
<dbReference type="Pfam" id="PF03739">
    <property type="entry name" value="LptF_LptG"/>
    <property type="match status" value="1"/>
</dbReference>
<comment type="subcellular location">
    <subcellularLocation>
        <location evidence="1">Cell membrane</location>
        <topology evidence="1">Multi-pass membrane protein</topology>
    </subcellularLocation>
</comment>
<evidence type="ECO:0000256" key="2">
    <source>
        <dbReference type="ARBA" id="ARBA00022475"/>
    </source>
</evidence>
<dbReference type="GO" id="GO:0015920">
    <property type="term" value="P:lipopolysaccharide transport"/>
    <property type="evidence" value="ECO:0007669"/>
    <property type="project" value="TreeGrafter"/>
</dbReference>
<dbReference type="HOGENOM" id="CLU_028799_7_1_5"/>
<keyword evidence="2" id="KW-1003">Cell membrane</keyword>
<feature type="transmembrane region" description="Helical" evidence="6">
    <location>
        <begin position="274"/>
        <end position="291"/>
    </location>
</feature>